<dbReference type="AlphaFoldDB" id="A0A494X8T2"/>
<name>A0A494X8T2_9BURK</name>
<gene>
    <name evidence="1" type="ORF">D7S86_23570</name>
</gene>
<evidence type="ECO:0000313" key="1">
    <source>
        <dbReference type="EMBL" id="RKP47125.1"/>
    </source>
</evidence>
<dbReference type="Proteomes" id="UP000270342">
    <property type="component" value="Unassembled WGS sequence"/>
</dbReference>
<organism evidence="1 2">
    <name type="scientific">Pararobbsia silviterrae</name>
    <dbReference type="NCBI Taxonomy" id="1792498"/>
    <lineage>
        <taxon>Bacteria</taxon>
        <taxon>Pseudomonadati</taxon>
        <taxon>Pseudomonadota</taxon>
        <taxon>Betaproteobacteria</taxon>
        <taxon>Burkholderiales</taxon>
        <taxon>Burkholderiaceae</taxon>
        <taxon>Pararobbsia</taxon>
    </lineage>
</organism>
<keyword evidence="2" id="KW-1185">Reference proteome</keyword>
<evidence type="ECO:0000313" key="2">
    <source>
        <dbReference type="Proteomes" id="UP000270342"/>
    </source>
</evidence>
<reference evidence="1 2" key="1">
    <citation type="submission" date="2018-10" db="EMBL/GenBank/DDBJ databases">
        <title>Robbsia sp. DHC34, isolated from soil.</title>
        <authorList>
            <person name="Gao Z.-H."/>
            <person name="Qiu L.-H."/>
        </authorList>
    </citation>
    <scope>NUCLEOTIDE SEQUENCE [LARGE SCALE GENOMIC DNA]</scope>
    <source>
        <strain evidence="1 2">DHC34</strain>
    </source>
</reference>
<dbReference type="EMBL" id="RBZU01000013">
    <property type="protein sequence ID" value="RKP47125.1"/>
    <property type="molecule type" value="Genomic_DNA"/>
</dbReference>
<proteinExistence type="predicted"/>
<protein>
    <submittedName>
        <fullName evidence="1">DUF3331 domain-containing protein</fullName>
    </submittedName>
</protein>
<dbReference type="Pfam" id="PF11811">
    <property type="entry name" value="DUF3331"/>
    <property type="match status" value="1"/>
</dbReference>
<accession>A0A494X8T2</accession>
<comment type="caution">
    <text evidence="1">The sequence shown here is derived from an EMBL/GenBank/DDBJ whole genome shotgun (WGS) entry which is preliminary data.</text>
</comment>
<dbReference type="InterPro" id="IPR021769">
    <property type="entry name" value="DUF3331"/>
</dbReference>
<sequence length="133" mass="14719">MRGDAMLSDAPATFRFAFLVRQLSAAPMPDDVTRQDGAASDATPRWRDPEIVVMDRLSPLTASLTWRDSTSGCYYDQIWRIGIARKHGVCPLTGRPVHLGDAVFRPIHSMVRPSNADAMIHADAIDALKPCER</sequence>